<dbReference type="InterPro" id="IPR001509">
    <property type="entry name" value="Epimerase_deHydtase"/>
</dbReference>
<dbReference type="PANTHER" id="PTHR43000">
    <property type="entry name" value="DTDP-D-GLUCOSE 4,6-DEHYDRATASE-RELATED"/>
    <property type="match status" value="1"/>
</dbReference>
<dbReference type="Proteomes" id="UP001484239">
    <property type="component" value="Unassembled WGS sequence"/>
</dbReference>
<comment type="caution">
    <text evidence="3">The sequence shown here is derived from an EMBL/GenBank/DDBJ whole genome shotgun (WGS) entry which is preliminary data.</text>
</comment>
<reference evidence="3 4" key="1">
    <citation type="submission" date="2024-02" db="EMBL/GenBank/DDBJ databases">
        <title>A novel Gemmatimonadota bacterium.</title>
        <authorList>
            <person name="Du Z.-J."/>
            <person name="Ye Y.-Q."/>
        </authorList>
    </citation>
    <scope>NUCLEOTIDE SEQUENCE [LARGE SCALE GENOMIC DNA]</scope>
    <source>
        <strain evidence="3 4">DH-20</strain>
    </source>
</reference>
<dbReference type="InterPro" id="IPR036291">
    <property type="entry name" value="NAD(P)-bd_dom_sf"/>
</dbReference>
<dbReference type="Gene3D" id="3.40.50.720">
    <property type="entry name" value="NAD(P)-binding Rossmann-like Domain"/>
    <property type="match status" value="1"/>
</dbReference>
<sequence length="323" mass="35235">MSESMRVVVTGGAGFIGSHVVDAYLSRGHQVWVVDDLSSGRRENLAPEAELVVADIASTEVRDLFREVKPDIVNHHAAQIDVRISVEDPARDARTNVLGLLNLTEGAMEVGTRRFVYVSSGGVVYGEPEVRPTPEGMPKLPMSPYGVTKLSGEYYLNYYRQVHGLEYVALRYSNVFGPRQDPHGEAGVVAIFCNRLLAGEALTIFGDGEQTRDYVFVKDVAAANMLASEMTLPEWDGTEGLDQVAFNVGTGLATSVNRLADALEGVAGIHPGRDYRAGRPGELRHSTLEAGKLRGRGWAPQVTLTQALQETYQHIEHTRNATT</sequence>
<keyword evidence="4" id="KW-1185">Reference proteome</keyword>
<gene>
    <name evidence="3" type="ORF">WI372_06645</name>
</gene>
<feature type="domain" description="NAD-dependent epimerase/dehydratase" evidence="2">
    <location>
        <begin position="7"/>
        <end position="230"/>
    </location>
</feature>
<dbReference type="RefSeq" id="WP_405286543.1">
    <property type="nucleotide sequence ID" value="NZ_JBBHLI010000003.1"/>
</dbReference>
<evidence type="ECO:0000259" key="2">
    <source>
        <dbReference type="Pfam" id="PF01370"/>
    </source>
</evidence>
<evidence type="ECO:0000313" key="3">
    <source>
        <dbReference type="EMBL" id="MEK9500650.1"/>
    </source>
</evidence>
<proteinExistence type="inferred from homology"/>
<dbReference type="EMBL" id="JBBHLI010000003">
    <property type="protein sequence ID" value="MEK9500650.1"/>
    <property type="molecule type" value="Genomic_DNA"/>
</dbReference>
<dbReference type="Pfam" id="PF01370">
    <property type="entry name" value="Epimerase"/>
    <property type="match status" value="1"/>
</dbReference>
<organism evidence="3 4">
    <name type="scientific">Gaopeijia maritima</name>
    <dbReference type="NCBI Taxonomy" id="3119007"/>
    <lineage>
        <taxon>Bacteria</taxon>
        <taxon>Pseudomonadati</taxon>
        <taxon>Gemmatimonadota</taxon>
        <taxon>Longimicrobiia</taxon>
        <taxon>Gaopeijiales</taxon>
        <taxon>Gaopeijiaceae</taxon>
        <taxon>Gaopeijia</taxon>
    </lineage>
</organism>
<name>A0ABU9E9Q3_9BACT</name>
<evidence type="ECO:0000256" key="1">
    <source>
        <dbReference type="ARBA" id="ARBA00007637"/>
    </source>
</evidence>
<comment type="similarity">
    <text evidence="1">Belongs to the NAD(P)-dependent epimerase/dehydratase family.</text>
</comment>
<dbReference type="SUPFAM" id="SSF51735">
    <property type="entry name" value="NAD(P)-binding Rossmann-fold domains"/>
    <property type="match status" value="1"/>
</dbReference>
<accession>A0ABU9E9Q3</accession>
<evidence type="ECO:0000313" key="4">
    <source>
        <dbReference type="Proteomes" id="UP001484239"/>
    </source>
</evidence>
<protein>
    <submittedName>
        <fullName evidence="3">NAD-dependent epimerase/dehydratase family protein</fullName>
    </submittedName>
</protein>
<dbReference type="Gene3D" id="3.90.25.10">
    <property type="entry name" value="UDP-galactose 4-epimerase, domain 1"/>
    <property type="match status" value="1"/>
</dbReference>